<evidence type="ECO:0000256" key="6">
    <source>
        <dbReference type="ARBA" id="ARBA00023136"/>
    </source>
</evidence>
<evidence type="ECO:0000256" key="4">
    <source>
        <dbReference type="ARBA" id="ARBA00022692"/>
    </source>
</evidence>
<feature type="transmembrane region" description="Helical" evidence="7">
    <location>
        <begin position="161"/>
        <end position="181"/>
    </location>
</feature>
<feature type="transmembrane region" description="Helical" evidence="7">
    <location>
        <begin position="12"/>
        <end position="32"/>
    </location>
</feature>
<dbReference type="GO" id="GO:0005886">
    <property type="term" value="C:plasma membrane"/>
    <property type="evidence" value="ECO:0007669"/>
    <property type="project" value="UniProtKB-SubCell"/>
</dbReference>
<keyword evidence="6 7" id="KW-0472">Membrane</keyword>
<dbReference type="NCBIfam" id="TIGR01528">
    <property type="entry name" value="NMN_trans_PnuC"/>
    <property type="match status" value="1"/>
</dbReference>
<evidence type="ECO:0000313" key="9">
    <source>
        <dbReference type="EMBL" id="CAB4686424.1"/>
    </source>
</evidence>
<dbReference type="EMBL" id="CAEZZW010000002">
    <property type="protein sequence ID" value="CAB4776477.1"/>
    <property type="molecule type" value="Genomic_DNA"/>
</dbReference>
<protein>
    <submittedName>
        <fullName evidence="11">Unannotated protein</fullName>
    </submittedName>
</protein>
<gene>
    <name evidence="9" type="ORF">UFOPK2510_00363</name>
    <name evidence="10" type="ORF">UFOPK2718_00248</name>
    <name evidence="11" type="ORF">UFOPK2936_00553</name>
    <name evidence="12" type="ORF">UFOPK3174_00325</name>
    <name evidence="13" type="ORF">UFOPK3328_00897</name>
    <name evidence="14" type="ORF">UFOPK3779_00358</name>
    <name evidence="15" type="ORF">UFOPK3913_01273</name>
    <name evidence="8" type="ORF">UFOPK4107_00117</name>
</gene>
<dbReference type="EMBL" id="CAEZXO010000002">
    <property type="protein sequence ID" value="CAB4686424.1"/>
    <property type="molecule type" value="Genomic_DNA"/>
</dbReference>
<sequence length="191" mass="21821">MFILFRIWGYDLTALELVAALTSFIGVAYGITGKRITWPWWIISSFLYAVFFYKVNLLASATLQFVFIAAAVWGWFGWAPTGAVPGKLSRKSISYWAVGLFLSWIILAPALHRIGAAATWSDSFIFIGSFIAQVLMVYEKFENWPLWFIVDAVATIEYFTLGYWFTGALYLAFTFMALIGWRSWLVRVNKV</sequence>
<evidence type="ECO:0000313" key="10">
    <source>
        <dbReference type="EMBL" id="CAB4717922.1"/>
    </source>
</evidence>
<dbReference type="GO" id="GO:0034257">
    <property type="term" value="F:nicotinamide riboside transmembrane transporter activity"/>
    <property type="evidence" value="ECO:0007669"/>
    <property type="project" value="InterPro"/>
</dbReference>
<evidence type="ECO:0000313" key="15">
    <source>
        <dbReference type="EMBL" id="CAB4983251.1"/>
    </source>
</evidence>
<evidence type="ECO:0000313" key="11">
    <source>
        <dbReference type="EMBL" id="CAB4776477.1"/>
    </source>
</evidence>
<evidence type="ECO:0000256" key="5">
    <source>
        <dbReference type="ARBA" id="ARBA00022989"/>
    </source>
</evidence>
<dbReference type="Pfam" id="PF04973">
    <property type="entry name" value="NMN_transporter"/>
    <property type="match status" value="1"/>
</dbReference>
<evidence type="ECO:0000256" key="2">
    <source>
        <dbReference type="ARBA" id="ARBA00022448"/>
    </source>
</evidence>
<feature type="transmembrane region" description="Helical" evidence="7">
    <location>
        <begin position="62"/>
        <end position="81"/>
    </location>
</feature>
<keyword evidence="4 7" id="KW-0812">Transmembrane</keyword>
<dbReference type="EMBL" id="CAFBNH010000002">
    <property type="protein sequence ID" value="CAB4938534.1"/>
    <property type="molecule type" value="Genomic_DNA"/>
</dbReference>
<evidence type="ECO:0000313" key="13">
    <source>
        <dbReference type="EMBL" id="CAB4868250.1"/>
    </source>
</evidence>
<evidence type="ECO:0000256" key="3">
    <source>
        <dbReference type="ARBA" id="ARBA00022475"/>
    </source>
</evidence>
<keyword evidence="3" id="KW-1003">Cell membrane</keyword>
<comment type="subcellular location">
    <subcellularLocation>
        <location evidence="1">Cell membrane</location>
        <topology evidence="1">Multi-pass membrane protein</topology>
    </subcellularLocation>
</comment>
<evidence type="ECO:0000313" key="8">
    <source>
        <dbReference type="EMBL" id="CAB4330310.1"/>
    </source>
</evidence>
<organism evidence="11">
    <name type="scientific">freshwater metagenome</name>
    <dbReference type="NCBI Taxonomy" id="449393"/>
    <lineage>
        <taxon>unclassified sequences</taxon>
        <taxon>metagenomes</taxon>
        <taxon>ecological metagenomes</taxon>
    </lineage>
</organism>
<feature type="transmembrane region" description="Helical" evidence="7">
    <location>
        <begin position="123"/>
        <end position="141"/>
    </location>
</feature>
<name>A0A6J6W120_9ZZZZ</name>
<dbReference type="PANTHER" id="PTHR36122:SF2">
    <property type="entry name" value="NICOTINAMIDE RIBOSIDE TRANSPORTER PNUC"/>
    <property type="match status" value="1"/>
</dbReference>
<proteinExistence type="predicted"/>
<reference evidence="11" key="1">
    <citation type="submission" date="2020-05" db="EMBL/GenBank/DDBJ databases">
        <authorList>
            <person name="Chiriac C."/>
            <person name="Salcher M."/>
            <person name="Ghai R."/>
            <person name="Kavagutti S V."/>
        </authorList>
    </citation>
    <scope>NUCLEOTIDE SEQUENCE</scope>
</reference>
<evidence type="ECO:0000313" key="14">
    <source>
        <dbReference type="EMBL" id="CAB4938534.1"/>
    </source>
</evidence>
<evidence type="ECO:0000256" key="7">
    <source>
        <dbReference type="SAM" id="Phobius"/>
    </source>
</evidence>
<keyword evidence="5 7" id="KW-1133">Transmembrane helix</keyword>
<keyword evidence="2" id="KW-0813">Transport</keyword>
<dbReference type="EMBL" id="CAFABH010000004">
    <property type="protein sequence ID" value="CAB4822758.1"/>
    <property type="molecule type" value="Genomic_DNA"/>
</dbReference>
<evidence type="ECO:0000313" key="12">
    <source>
        <dbReference type="EMBL" id="CAB4822758.1"/>
    </source>
</evidence>
<dbReference type="EMBL" id="CAFBOC010000015">
    <property type="protein sequence ID" value="CAB4983251.1"/>
    <property type="molecule type" value="Genomic_DNA"/>
</dbReference>
<dbReference type="EMBL" id="CAEZYM010000002">
    <property type="protein sequence ID" value="CAB4717922.1"/>
    <property type="molecule type" value="Genomic_DNA"/>
</dbReference>
<accession>A0A6J6W120</accession>
<feature type="transmembrane region" description="Helical" evidence="7">
    <location>
        <begin position="93"/>
        <end position="111"/>
    </location>
</feature>
<evidence type="ECO:0000256" key="1">
    <source>
        <dbReference type="ARBA" id="ARBA00004651"/>
    </source>
</evidence>
<feature type="transmembrane region" description="Helical" evidence="7">
    <location>
        <begin position="38"/>
        <end position="55"/>
    </location>
</feature>
<dbReference type="EMBL" id="CAFBLD010000005">
    <property type="protein sequence ID" value="CAB4868250.1"/>
    <property type="molecule type" value="Genomic_DNA"/>
</dbReference>
<dbReference type="EMBL" id="CAESAE010000001">
    <property type="protein sequence ID" value="CAB4330310.1"/>
    <property type="molecule type" value="Genomic_DNA"/>
</dbReference>
<dbReference type="InterPro" id="IPR006419">
    <property type="entry name" value="NMN_transpt_PnuC"/>
</dbReference>
<dbReference type="PANTHER" id="PTHR36122">
    <property type="entry name" value="NICOTINAMIDE RIBOSIDE TRANSPORTER PNUC"/>
    <property type="match status" value="1"/>
</dbReference>
<dbReference type="AlphaFoldDB" id="A0A6J6W120"/>